<dbReference type="PANTHER" id="PTHR48079:SF6">
    <property type="entry name" value="NAD(P)-BINDING DOMAIN-CONTAINING PROTEIN-RELATED"/>
    <property type="match status" value="1"/>
</dbReference>
<dbReference type="AlphaFoldDB" id="A0AAD5L1F8"/>
<evidence type="ECO:0000259" key="1">
    <source>
        <dbReference type="Pfam" id="PF01370"/>
    </source>
</evidence>
<dbReference type="Gene3D" id="3.40.50.720">
    <property type="entry name" value="NAD(P)-binding Rossmann-like Domain"/>
    <property type="match status" value="2"/>
</dbReference>
<dbReference type="Pfam" id="PF01370">
    <property type="entry name" value="Epimerase"/>
    <property type="match status" value="2"/>
</dbReference>
<dbReference type="Gene3D" id="3.40.50.2000">
    <property type="entry name" value="Glycogen Phosphorylase B"/>
    <property type="match status" value="1"/>
</dbReference>
<dbReference type="InterPro" id="IPR003331">
    <property type="entry name" value="UDP_GlcNAc_Epimerase_2_dom"/>
</dbReference>
<evidence type="ECO:0000313" key="3">
    <source>
        <dbReference type="EMBL" id="KAI9549228.1"/>
    </source>
</evidence>
<dbReference type="GO" id="GO:0005737">
    <property type="term" value="C:cytoplasm"/>
    <property type="evidence" value="ECO:0007669"/>
    <property type="project" value="TreeGrafter"/>
</dbReference>
<organism evidence="3 4">
    <name type="scientific">Daphnia sinensis</name>
    <dbReference type="NCBI Taxonomy" id="1820382"/>
    <lineage>
        <taxon>Eukaryota</taxon>
        <taxon>Metazoa</taxon>
        <taxon>Ecdysozoa</taxon>
        <taxon>Arthropoda</taxon>
        <taxon>Crustacea</taxon>
        <taxon>Branchiopoda</taxon>
        <taxon>Diplostraca</taxon>
        <taxon>Cladocera</taxon>
        <taxon>Anomopoda</taxon>
        <taxon>Daphniidae</taxon>
        <taxon>Daphnia</taxon>
        <taxon>Daphnia similis group</taxon>
    </lineage>
</organism>
<evidence type="ECO:0000313" key="4">
    <source>
        <dbReference type="Proteomes" id="UP000820818"/>
    </source>
</evidence>
<evidence type="ECO:0008006" key="5">
    <source>
        <dbReference type="Google" id="ProtNLM"/>
    </source>
</evidence>
<dbReference type="InterPro" id="IPR036291">
    <property type="entry name" value="NAD(P)-bd_dom_sf"/>
</dbReference>
<accession>A0AAD5L1F8</accession>
<dbReference type="EMBL" id="WJBH02000343">
    <property type="protein sequence ID" value="KAI9549228.1"/>
    <property type="molecule type" value="Genomic_DNA"/>
</dbReference>
<dbReference type="InterPro" id="IPR001509">
    <property type="entry name" value="Epimerase_deHydtase"/>
</dbReference>
<proteinExistence type="predicted"/>
<dbReference type="SUPFAM" id="SSF51735">
    <property type="entry name" value="NAD(P)-binding Rossmann-fold domains"/>
    <property type="match status" value="1"/>
</dbReference>
<feature type="domain" description="UDP-N-acetylglucosamine 2-epimerase" evidence="2">
    <location>
        <begin position="19"/>
        <end position="137"/>
    </location>
</feature>
<reference evidence="3" key="1">
    <citation type="submission" date="2022-05" db="EMBL/GenBank/DDBJ databases">
        <title>A multi-omics perspective on studying reproductive biology in Daphnia sinensis.</title>
        <authorList>
            <person name="Jia J."/>
        </authorList>
    </citation>
    <scope>NUCLEOTIDE SEQUENCE</scope>
    <source>
        <strain evidence="3">WSL</strain>
    </source>
</reference>
<gene>
    <name evidence="3" type="ORF">GHT06_007323</name>
</gene>
<evidence type="ECO:0000259" key="2">
    <source>
        <dbReference type="Pfam" id="PF02350"/>
    </source>
</evidence>
<dbReference type="Pfam" id="PF02350">
    <property type="entry name" value="Epimerase_2"/>
    <property type="match status" value="1"/>
</dbReference>
<dbReference type="GO" id="GO:0004029">
    <property type="term" value="F:aldehyde dehydrogenase (NAD+) activity"/>
    <property type="evidence" value="ECO:0007669"/>
    <property type="project" value="TreeGrafter"/>
</dbReference>
<protein>
    <recommendedName>
        <fullName evidence="5">NAD-dependent epimerase/dehydratase domain-containing protein</fullName>
    </recommendedName>
</protein>
<keyword evidence="4" id="KW-1185">Reference proteome</keyword>
<feature type="domain" description="NAD-dependent epimerase/dehydratase" evidence="1">
    <location>
        <begin position="272"/>
        <end position="369"/>
    </location>
</feature>
<comment type="caution">
    <text evidence="3">The sequence shown here is derived from an EMBL/GenBank/DDBJ whole genome shotgun (WGS) entry which is preliminary data.</text>
</comment>
<dbReference type="InterPro" id="IPR051783">
    <property type="entry name" value="NAD(P)-dependent_oxidoreduct"/>
</dbReference>
<name>A0AAD5L1F8_9CRUS</name>
<feature type="domain" description="NAD-dependent epimerase/dehydratase" evidence="1">
    <location>
        <begin position="163"/>
        <end position="201"/>
    </location>
</feature>
<dbReference type="PANTHER" id="PTHR48079">
    <property type="entry name" value="PROTEIN YEEZ"/>
    <property type="match status" value="1"/>
</dbReference>
<sequence>MQQFSRCYPRRFFCARCTELKNTDNVDRMKGILEGLAKSPWPVVLPIHPRTRGRLAQMGLSMPDNVHVIDPVGYLEMVWLEMNCQLVITDSGGFRKRLTFMPGPVSPCVTKQSGRSCGVGVNRLVGVNPARIGEALAADWSKILENPDGLDKRVLAEASRGLVAVTGASGFIGKVLLAQLLSAGWKVRVLTRDHKSGHPWRLWMYLQVIWLRPVIGQDSRNTSTRFDDGGECAGSGEAAPCGDGDWCAPMGTAFKCGCVWTKCFGVVDEHTLEKPEGPYEKDQDAFDQLLRAAEKQSHLQVCIVRPSNVYGPGMANQSLFQMMRMIRRGWFAYMGPEGASANYVHVDDVVSALLLCAASPQAAGKTYNVSDWTTIENLVAAMAKNMGVSAPTRRLSLSFMMLLARSLQWLPRWPLTVGRVRALSGRARYSTHRIEQDLGWRASSPWSVGCKTCGQGLRHVCKSQ</sequence>
<dbReference type="Proteomes" id="UP000820818">
    <property type="component" value="Unassembled WGS sequence"/>
</dbReference>
<dbReference type="SUPFAM" id="SSF53756">
    <property type="entry name" value="UDP-Glycosyltransferase/glycogen phosphorylase"/>
    <property type="match status" value="1"/>
</dbReference>